<dbReference type="Pfam" id="PF00528">
    <property type="entry name" value="BPD_transp_1"/>
    <property type="match status" value="1"/>
</dbReference>
<reference evidence="9 10" key="1">
    <citation type="submission" date="2017-09" db="EMBL/GenBank/DDBJ databases">
        <title>Evaluation of Pacific Biosciences Sequencing Technology to Finishing C. thermocellum Genome Sequences.</title>
        <authorList>
            <person name="Brown S."/>
        </authorList>
    </citation>
    <scope>NUCLEOTIDE SEQUENCE [LARGE SCALE GENOMIC DNA]</scope>
    <source>
        <strain evidence="9 10">AD2</strain>
    </source>
</reference>
<dbReference type="Gene3D" id="1.10.3720.10">
    <property type="entry name" value="MetI-like"/>
    <property type="match status" value="1"/>
</dbReference>
<dbReference type="SUPFAM" id="SSF161098">
    <property type="entry name" value="MetI-like"/>
    <property type="match status" value="1"/>
</dbReference>
<feature type="transmembrane region" description="Helical" evidence="7">
    <location>
        <begin position="274"/>
        <end position="293"/>
    </location>
</feature>
<evidence type="ECO:0000256" key="6">
    <source>
        <dbReference type="ARBA" id="ARBA00023136"/>
    </source>
</evidence>
<dbReference type="PANTHER" id="PTHR30193:SF37">
    <property type="entry name" value="INNER MEMBRANE ABC TRANSPORTER PERMEASE PROTEIN YCJO"/>
    <property type="match status" value="1"/>
</dbReference>
<gene>
    <name evidence="9" type="ORF">M972_112906</name>
</gene>
<dbReference type="InterPro" id="IPR051393">
    <property type="entry name" value="ABC_transporter_permease"/>
</dbReference>
<evidence type="ECO:0000256" key="2">
    <source>
        <dbReference type="ARBA" id="ARBA00022448"/>
    </source>
</evidence>
<sequence>MRKERKEKGENKKRKPRFKMRHKEALAGYLFSSPYLAGFLIFFAIPSAMSVYYCFTRGVGSFEFAGLDNFKSVIASNSYRLAVKNTLIFNSVSVPVIMIVSLLLAMLLNKALRGARYFRMFFVLPLVIPVASIILVWQITFNEFGVLNNLLNHFGIAGVEWLNSKWSIAVLVLLYVWKNCGYNIILFTAGLNSIPKDYYDAASIDGAGGFKCFTSITLPLLVPTIFFVFIISIINSFKVFREAYLLCGNYPPLNMYMLQHFMNNNFNNLNYQRLSTASLLMELFIVAIVFLMYKIEGRYGKSF</sequence>
<organism evidence="9 10">
    <name type="scientific">Acetivibrio thermocellus AD2</name>
    <dbReference type="NCBI Taxonomy" id="1138384"/>
    <lineage>
        <taxon>Bacteria</taxon>
        <taxon>Bacillati</taxon>
        <taxon>Bacillota</taxon>
        <taxon>Clostridia</taxon>
        <taxon>Eubacteriales</taxon>
        <taxon>Oscillospiraceae</taxon>
        <taxon>Acetivibrio</taxon>
    </lineage>
</organism>
<comment type="caution">
    <text evidence="9">The sequence shown here is derived from an EMBL/GenBank/DDBJ whole genome shotgun (WGS) entry which is preliminary data.</text>
</comment>
<evidence type="ECO:0000256" key="5">
    <source>
        <dbReference type="ARBA" id="ARBA00022989"/>
    </source>
</evidence>
<feature type="transmembrane region" description="Helical" evidence="7">
    <location>
        <begin position="212"/>
        <end position="234"/>
    </location>
</feature>
<feature type="domain" description="ABC transmembrane type-1" evidence="8">
    <location>
        <begin position="83"/>
        <end position="292"/>
    </location>
</feature>
<protein>
    <submittedName>
        <fullName evidence="9">Cellooligosaccharide ABC transporter membrane protein</fullName>
    </submittedName>
</protein>
<feature type="transmembrane region" description="Helical" evidence="7">
    <location>
        <begin position="25"/>
        <end position="45"/>
    </location>
</feature>
<evidence type="ECO:0000259" key="8">
    <source>
        <dbReference type="PROSITE" id="PS50928"/>
    </source>
</evidence>
<dbReference type="Proteomes" id="UP000223596">
    <property type="component" value="Unassembled WGS sequence"/>
</dbReference>
<dbReference type="GO" id="GO:0055085">
    <property type="term" value="P:transmembrane transport"/>
    <property type="evidence" value="ECO:0007669"/>
    <property type="project" value="InterPro"/>
</dbReference>
<name>A0AB36TJT3_ACETH</name>
<keyword evidence="6 7" id="KW-0472">Membrane</keyword>
<feature type="transmembrane region" description="Helical" evidence="7">
    <location>
        <begin position="87"/>
        <end position="108"/>
    </location>
</feature>
<proteinExistence type="inferred from homology"/>
<dbReference type="GO" id="GO:0005886">
    <property type="term" value="C:plasma membrane"/>
    <property type="evidence" value="ECO:0007669"/>
    <property type="project" value="UniProtKB-SubCell"/>
</dbReference>
<evidence type="ECO:0000313" key="9">
    <source>
        <dbReference type="EMBL" id="PFH04083.1"/>
    </source>
</evidence>
<evidence type="ECO:0000256" key="4">
    <source>
        <dbReference type="ARBA" id="ARBA00022692"/>
    </source>
</evidence>
<dbReference type="InterPro" id="IPR000515">
    <property type="entry name" value="MetI-like"/>
</dbReference>
<dbReference type="PANTHER" id="PTHR30193">
    <property type="entry name" value="ABC TRANSPORTER PERMEASE PROTEIN"/>
    <property type="match status" value="1"/>
</dbReference>
<comment type="subcellular location">
    <subcellularLocation>
        <location evidence="1 7">Cell membrane</location>
        <topology evidence="1 7">Multi-pass membrane protein</topology>
    </subcellularLocation>
</comment>
<keyword evidence="2 7" id="KW-0813">Transport</keyword>
<keyword evidence="5 7" id="KW-1133">Transmembrane helix</keyword>
<evidence type="ECO:0000313" key="10">
    <source>
        <dbReference type="Proteomes" id="UP000223596"/>
    </source>
</evidence>
<keyword evidence="4 7" id="KW-0812">Transmembrane</keyword>
<keyword evidence="3" id="KW-1003">Cell membrane</keyword>
<feature type="transmembrane region" description="Helical" evidence="7">
    <location>
        <begin position="120"/>
        <end position="140"/>
    </location>
</feature>
<dbReference type="CDD" id="cd06261">
    <property type="entry name" value="TM_PBP2"/>
    <property type="match status" value="1"/>
</dbReference>
<comment type="similarity">
    <text evidence="7">Belongs to the binding-protein-dependent transport system permease family.</text>
</comment>
<dbReference type="EMBL" id="PDBW01000001">
    <property type="protein sequence ID" value="PFH04083.1"/>
    <property type="molecule type" value="Genomic_DNA"/>
</dbReference>
<dbReference type="PROSITE" id="PS50928">
    <property type="entry name" value="ABC_TM1"/>
    <property type="match status" value="1"/>
</dbReference>
<evidence type="ECO:0000256" key="3">
    <source>
        <dbReference type="ARBA" id="ARBA00022475"/>
    </source>
</evidence>
<dbReference type="InterPro" id="IPR035906">
    <property type="entry name" value="MetI-like_sf"/>
</dbReference>
<evidence type="ECO:0000256" key="7">
    <source>
        <dbReference type="RuleBase" id="RU363032"/>
    </source>
</evidence>
<dbReference type="RefSeq" id="WP_003516704.1">
    <property type="nucleotide sequence ID" value="NZ_CP013828.1"/>
</dbReference>
<accession>A0AB36TJT3</accession>
<feature type="transmembrane region" description="Helical" evidence="7">
    <location>
        <begin position="168"/>
        <end position="191"/>
    </location>
</feature>
<dbReference type="AlphaFoldDB" id="A0AB36TJT3"/>
<evidence type="ECO:0000256" key="1">
    <source>
        <dbReference type="ARBA" id="ARBA00004651"/>
    </source>
</evidence>